<dbReference type="InterPro" id="IPR036968">
    <property type="entry name" value="Enolpyruvate_Tfrase_sf"/>
</dbReference>
<keyword evidence="4 7" id="KW-0808">Transferase</keyword>
<comment type="catalytic activity">
    <reaction evidence="6">
        <text>3-phosphoshikimate + phosphoenolpyruvate = 5-O-(1-carboxyvinyl)-3-phosphoshikimate + phosphate</text>
        <dbReference type="Rhea" id="RHEA:21256"/>
        <dbReference type="ChEBI" id="CHEBI:43474"/>
        <dbReference type="ChEBI" id="CHEBI:57701"/>
        <dbReference type="ChEBI" id="CHEBI:58702"/>
        <dbReference type="ChEBI" id="CHEBI:145989"/>
        <dbReference type="EC" id="2.5.1.19"/>
    </reaction>
    <physiologicalReaction direction="left-to-right" evidence="6">
        <dbReference type="Rhea" id="RHEA:21257"/>
    </physiologicalReaction>
</comment>
<feature type="binding site" evidence="7">
    <location>
        <position position="36"/>
    </location>
    <ligand>
        <name>3-phosphoshikimate</name>
        <dbReference type="ChEBI" id="CHEBI:145989"/>
    </ligand>
</feature>
<sequence>MSESKETSEKGARTMLEIQPVQQPLNAVVEVPGSKSISNRALPIAALATGTSTLRNMLFSDDSRYFMSCLQKLGFQLEIDEDTKTVVVEGLGGTLPSHDGILDLFVGNAGTAARFLTAFVSIGVGTYRIDGIPRMRERPIQDLIDALQTLGVSIRSELGTGCPPVLVEANGLPGGEVSIPGNKSSQYLSALLLTAPYANRDVEIKVSGELLSAPYIDMTIRMMSQFGVQVETHGDNVFHIAAGQRYKARDYIVEPDASSASYFAAAPAIAGGRVRVTNLSRDSLQGDALFAGLLEQMGCQVRWGTDYIEVEKRDGQTLRGIDVDLNEMSDTTMTLAVVAPFASTPTTIRNIGHIRIKETDRIHAVVTELRKLGVQVEEWEDGMRIYPASQIRPAEIDTYDDHRMAMAFALVGLRVNGVKIKDPGCVSKTFPTYFEVFTKMCNPTTT</sequence>
<organism evidence="9 10">
    <name type="scientific">Effusibacillus consociatus</name>
    <dbReference type="NCBI Taxonomy" id="1117041"/>
    <lineage>
        <taxon>Bacteria</taxon>
        <taxon>Bacillati</taxon>
        <taxon>Bacillota</taxon>
        <taxon>Bacilli</taxon>
        <taxon>Bacillales</taxon>
        <taxon>Alicyclobacillaceae</taxon>
        <taxon>Effusibacillus</taxon>
    </lineage>
</organism>
<feature type="binding site" evidence="7">
    <location>
        <position position="357"/>
    </location>
    <ligand>
        <name>3-phosphoshikimate</name>
        <dbReference type="ChEBI" id="CHEBI:145989"/>
    </ligand>
</feature>
<proteinExistence type="inferred from homology"/>
<feature type="binding site" evidence="7">
    <location>
        <position position="185"/>
    </location>
    <ligand>
        <name>3-phosphoshikimate</name>
        <dbReference type="ChEBI" id="CHEBI:145989"/>
    </ligand>
</feature>
<reference evidence="10" key="1">
    <citation type="journal article" date="2019" name="Int. J. Syst. Evol. Microbiol.">
        <title>The Global Catalogue of Microorganisms (GCM) 10K type strain sequencing project: providing services to taxonomists for standard genome sequencing and annotation.</title>
        <authorList>
            <consortium name="The Broad Institute Genomics Platform"/>
            <consortium name="The Broad Institute Genome Sequencing Center for Infectious Disease"/>
            <person name="Wu L."/>
            <person name="Ma J."/>
        </authorList>
    </citation>
    <scope>NUCLEOTIDE SEQUENCE [LARGE SCALE GENOMIC DNA]</scope>
    <source>
        <strain evidence="10">WYCCWR 12678</strain>
    </source>
</reference>
<dbReference type="PIRSF" id="PIRSF000505">
    <property type="entry name" value="EPSPS"/>
    <property type="match status" value="1"/>
</dbReference>
<feature type="binding site" evidence="7">
    <location>
        <position position="330"/>
    </location>
    <ligand>
        <name>3-phosphoshikimate</name>
        <dbReference type="ChEBI" id="CHEBI:145989"/>
    </ligand>
</feature>
<evidence type="ECO:0000256" key="7">
    <source>
        <dbReference type="HAMAP-Rule" id="MF_00210"/>
    </source>
</evidence>
<dbReference type="SUPFAM" id="SSF55205">
    <property type="entry name" value="EPT/RTPC-like"/>
    <property type="match status" value="1"/>
</dbReference>
<dbReference type="HAMAP" id="MF_00210">
    <property type="entry name" value="EPSP_synth"/>
    <property type="match status" value="1"/>
</dbReference>
<dbReference type="InterPro" id="IPR023193">
    <property type="entry name" value="EPSP_synthase_CS"/>
</dbReference>
<evidence type="ECO:0000313" key="10">
    <source>
        <dbReference type="Proteomes" id="UP001596002"/>
    </source>
</evidence>
<evidence type="ECO:0000256" key="3">
    <source>
        <dbReference type="ARBA" id="ARBA00022605"/>
    </source>
</evidence>
<comment type="caution">
    <text evidence="7">Lacks conserved residue(s) required for the propagation of feature annotation.</text>
</comment>
<evidence type="ECO:0000256" key="6">
    <source>
        <dbReference type="ARBA" id="ARBA00044633"/>
    </source>
</evidence>
<dbReference type="InterPro" id="IPR013792">
    <property type="entry name" value="RNA3'P_cycl/enolpyr_Trfase_a/b"/>
</dbReference>
<comment type="caution">
    <text evidence="9">The sequence shown here is derived from an EMBL/GenBank/DDBJ whole genome shotgun (WGS) entry which is preliminary data.</text>
</comment>
<comment type="pathway">
    <text evidence="1 7">Metabolic intermediate biosynthesis; chorismate biosynthesis; chorismate from D-erythrose 4-phosphate and phosphoenolpyruvate: step 6/7.</text>
</comment>
<dbReference type="PANTHER" id="PTHR21090:SF5">
    <property type="entry name" value="PENTAFUNCTIONAL AROM POLYPEPTIDE"/>
    <property type="match status" value="1"/>
</dbReference>
<feature type="binding site" evidence="7">
    <location>
        <position position="403"/>
    </location>
    <ligand>
        <name>phosphoenolpyruvate</name>
        <dbReference type="ChEBI" id="CHEBI:58702"/>
    </ligand>
</feature>
<feature type="binding site" evidence="7">
    <location>
        <position position="184"/>
    </location>
    <ligand>
        <name>3-phosphoshikimate</name>
        <dbReference type="ChEBI" id="CHEBI:145989"/>
    </ligand>
</feature>
<dbReference type="Pfam" id="PF00275">
    <property type="entry name" value="EPSP_synthase"/>
    <property type="match status" value="1"/>
</dbReference>
<keyword evidence="3 7" id="KW-0028">Amino-acid biosynthesis</keyword>
<feature type="active site" description="Proton acceptor" evidence="7">
    <location>
        <position position="330"/>
    </location>
</feature>
<evidence type="ECO:0000259" key="8">
    <source>
        <dbReference type="Pfam" id="PF00275"/>
    </source>
</evidence>
<dbReference type="InterPro" id="IPR006264">
    <property type="entry name" value="EPSP_synthase"/>
</dbReference>
<comment type="subcellular location">
    <subcellularLocation>
        <location evidence="7">Cytoplasm</location>
    </subcellularLocation>
</comment>
<feature type="binding site" evidence="7">
    <location>
        <position position="35"/>
    </location>
    <ligand>
        <name>3-phosphoshikimate</name>
        <dbReference type="ChEBI" id="CHEBI:145989"/>
    </ligand>
</feature>
<evidence type="ECO:0000313" key="9">
    <source>
        <dbReference type="EMBL" id="MFC4768942.1"/>
    </source>
</evidence>
<dbReference type="PROSITE" id="PS00104">
    <property type="entry name" value="EPSP_SYNTHASE_1"/>
    <property type="match status" value="1"/>
</dbReference>
<feature type="binding site" evidence="7">
    <location>
        <position position="40"/>
    </location>
    <ligand>
        <name>3-phosphoshikimate</name>
        <dbReference type="ChEBI" id="CHEBI:145989"/>
    </ligand>
</feature>
<feature type="binding site" evidence="7">
    <location>
        <position position="428"/>
    </location>
    <ligand>
        <name>phosphoenolpyruvate</name>
        <dbReference type="ChEBI" id="CHEBI:58702"/>
    </ligand>
</feature>
<feature type="binding site" evidence="7">
    <location>
        <position position="186"/>
    </location>
    <ligand>
        <name>phosphoenolpyruvate</name>
        <dbReference type="ChEBI" id="CHEBI:58702"/>
    </ligand>
</feature>
<evidence type="ECO:0000256" key="5">
    <source>
        <dbReference type="ARBA" id="ARBA00023141"/>
    </source>
</evidence>
<keyword evidence="10" id="KW-1185">Reference proteome</keyword>
<dbReference type="InterPro" id="IPR001986">
    <property type="entry name" value="Enolpyruvate_Tfrase_dom"/>
</dbReference>
<dbReference type="CDD" id="cd01556">
    <property type="entry name" value="EPSP_synthase"/>
    <property type="match status" value="1"/>
</dbReference>
<feature type="binding site" evidence="7">
    <location>
        <position position="110"/>
    </location>
    <ligand>
        <name>phosphoenolpyruvate</name>
        <dbReference type="ChEBI" id="CHEBI:58702"/>
    </ligand>
</feature>
<comment type="similarity">
    <text evidence="2 7">Belongs to the EPSP synthase family.</text>
</comment>
<name>A0ABV9Q8L0_9BACL</name>
<dbReference type="EC" id="2.5.1.19" evidence="7"/>
<keyword evidence="5 7" id="KW-0057">Aromatic amino acid biosynthesis</keyword>
<feature type="domain" description="Enolpyruvate transferase" evidence="8">
    <location>
        <begin position="22"/>
        <end position="436"/>
    </location>
</feature>
<dbReference type="Proteomes" id="UP001596002">
    <property type="component" value="Unassembled WGS sequence"/>
</dbReference>
<accession>A0ABV9Q8L0</accession>
<dbReference type="EMBL" id="JBHSHC010000112">
    <property type="protein sequence ID" value="MFC4768942.1"/>
    <property type="molecule type" value="Genomic_DNA"/>
</dbReference>
<dbReference type="Gene3D" id="3.65.10.10">
    <property type="entry name" value="Enolpyruvate transferase domain"/>
    <property type="match status" value="2"/>
</dbReference>
<comment type="subunit">
    <text evidence="7">Monomer.</text>
</comment>
<gene>
    <name evidence="7 9" type="primary">aroA</name>
    <name evidence="9" type="ORF">ACFO8Q_16510</name>
</gene>
<feature type="binding site" evidence="7">
    <location>
        <position position="361"/>
    </location>
    <ligand>
        <name>phosphoenolpyruvate</name>
        <dbReference type="ChEBI" id="CHEBI:58702"/>
    </ligand>
</feature>
<protein>
    <recommendedName>
        <fullName evidence="7">3-phosphoshikimate 1-carboxyvinyltransferase</fullName>
        <ecNumber evidence="7">2.5.1.19</ecNumber>
    </recommendedName>
    <alternativeName>
        <fullName evidence="7">5-enolpyruvylshikimate-3-phosphate synthase</fullName>
        <shortName evidence="7">EPSP synthase</shortName>
        <shortName evidence="7">EPSPS</shortName>
    </alternativeName>
</protein>
<feature type="binding site" evidence="7">
    <location>
        <position position="186"/>
    </location>
    <ligand>
        <name>3-phosphoshikimate</name>
        <dbReference type="ChEBI" id="CHEBI:145989"/>
    </ligand>
</feature>
<dbReference type="PANTHER" id="PTHR21090">
    <property type="entry name" value="AROM/DEHYDROQUINATE SYNTHASE"/>
    <property type="match status" value="1"/>
</dbReference>
<keyword evidence="7" id="KW-0963">Cytoplasm</keyword>
<feature type="binding site" evidence="7">
    <location>
        <position position="35"/>
    </location>
    <ligand>
        <name>phosphoenolpyruvate</name>
        <dbReference type="ChEBI" id="CHEBI:58702"/>
    </ligand>
</feature>
<dbReference type="NCBIfam" id="TIGR01356">
    <property type="entry name" value="aroA"/>
    <property type="match status" value="1"/>
</dbReference>
<evidence type="ECO:0000256" key="4">
    <source>
        <dbReference type="ARBA" id="ARBA00022679"/>
    </source>
</evidence>
<dbReference type="GO" id="GO:0003866">
    <property type="term" value="F:3-phosphoshikimate 1-carboxyvinyltransferase activity"/>
    <property type="evidence" value="ECO:0007669"/>
    <property type="project" value="UniProtKB-EC"/>
</dbReference>
<dbReference type="PROSITE" id="PS00885">
    <property type="entry name" value="EPSP_SYNTHASE_2"/>
    <property type="match status" value="1"/>
</dbReference>
<feature type="binding site" evidence="7">
    <location>
        <position position="138"/>
    </location>
    <ligand>
        <name>phosphoenolpyruvate</name>
        <dbReference type="ChEBI" id="CHEBI:58702"/>
    </ligand>
</feature>
<comment type="function">
    <text evidence="7">Catalyzes the transfer of the enolpyruvyl moiety of phosphoenolpyruvate (PEP) to the 5-hydroxyl of shikimate-3-phosphate (S3P) to produce enolpyruvyl shikimate-3-phosphate and inorganic phosphate.</text>
</comment>
<feature type="binding site" evidence="7">
    <location>
        <position position="212"/>
    </location>
    <ligand>
        <name>3-phosphoshikimate</name>
        <dbReference type="ChEBI" id="CHEBI:145989"/>
    </ligand>
</feature>
<evidence type="ECO:0000256" key="2">
    <source>
        <dbReference type="ARBA" id="ARBA00009948"/>
    </source>
</evidence>
<evidence type="ECO:0000256" key="1">
    <source>
        <dbReference type="ARBA" id="ARBA00004811"/>
    </source>
</evidence>